<evidence type="ECO:0008006" key="6">
    <source>
        <dbReference type="Google" id="ProtNLM"/>
    </source>
</evidence>
<dbReference type="PANTHER" id="PTHR43477">
    <property type="entry name" value="DIHYDROANTICAPSIN 7-DEHYDROGENASE"/>
    <property type="match status" value="1"/>
</dbReference>
<evidence type="ECO:0000256" key="1">
    <source>
        <dbReference type="ARBA" id="ARBA00006484"/>
    </source>
</evidence>
<dbReference type="OrthoDB" id="294295at2759"/>
<dbReference type="InterPro" id="IPR051122">
    <property type="entry name" value="SDR_DHRS6-like"/>
</dbReference>
<dbReference type="GeneID" id="55988929"/>
<dbReference type="InterPro" id="IPR002347">
    <property type="entry name" value="SDR_fam"/>
</dbReference>
<evidence type="ECO:0000256" key="2">
    <source>
        <dbReference type="ARBA" id="ARBA00022857"/>
    </source>
</evidence>
<organism evidence="4 5">
    <name type="scientific">Talaromyces rugulosus</name>
    <name type="common">Penicillium rugulosum</name>
    <dbReference type="NCBI Taxonomy" id="121627"/>
    <lineage>
        <taxon>Eukaryota</taxon>
        <taxon>Fungi</taxon>
        <taxon>Dikarya</taxon>
        <taxon>Ascomycota</taxon>
        <taxon>Pezizomycotina</taxon>
        <taxon>Eurotiomycetes</taxon>
        <taxon>Eurotiomycetidae</taxon>
        <taxon>Eurotiales</taxon>
        <taxon>Trichocomaceae</taxon>
        <taxon>Talaromyces</taxon>
        <taxon>Talaromyces sect. Islandici</taxon>
    </lineage>
</organism>
<keyword evidence="3" id="KW-0560">Oxidoreductase</keyword>
<dbReference type="PRINTS" id="PR00081">
    <property type="entry name" value="GDHRDH"/>
</dbReference>
<keyword evidence="5" id="KW-1185">Reference proteome</keyword>
<dbReference type="InterPro" id="IPR036291">
    <property type="entry name" value="NAD(P)-bd_dom_sf"/>
</dbReference>
<dbReference type="GO" id="GO:0016491">
    <property type="term" value="F:oxidoreductase activity"/>
    <property type="evidence" value="ECO:0007669"/>
    <property type="project" value="UniProtKB-KW"/>
</dbReference>
<dbReference type="SUPFAM" id="SSF51735">
    <property type="entry name" value="NAD(P)-binding Rossmann-fold domains"/>
    <property type="match status" value="1"/>
</dbReference>
<evidence type="ECO:0000313" key="4">
    <source>
        <dbReference type="EMBL" id="QKX54332.1"/>
    </source>
</evidence>
<name>A0A7H8QKQ1_TALRU</name>
<dbReference type="AlphaFoldDB" id="A0A7H8QKQ1"/>
<dbReference type="CDD" id="cd05233">
    <property type="entry name" value="SDR_c"/>
    <property type="match status" value="1"/>
</dbReference>
<sequence>MPSISGHSLLVIGGSSGIGFGVAQLALQQGLSVAIASSNKSRVDNAVKRLKDASQPEPIKVAGYTVDLSNSDVESQLERLLIDAKKGFYDQPLDHIVFTAGDSLQHRETSDIDLEFIQRSGMVRFVAPLLLGKLTSRFLKNHWTSSITLTGGKVADRPMPQYTVLTSYAAGVEGMTRNLALDLKPIRVNLVSPGAVKTEIWGPAPASIEDTLSKKIALGKVGSVEEAAEAYIYLMKDTNSTGSIIPTNGGELLL</sequence>
<dbReference type="InterPro" id="IPR057571">
    <property type="entry name" value="SDR_PhqE-like"/>
</dbReference>
<dbReference type="Pfam" id="PF23441">
    <property type="entry name" value="SDR"/>
    <property type="match status" value="1"/>
</dbReference>
<dbReference type="Gene3D" id="3.40.50.720">
    <property type="entry name" value="NAD(P)-binding Rossmann-like Domain"/>
    <property type="match status" value="1"/>
</dbReference>
<keyword evidence="2" id="KW-0521">NADP</keyword>
<evidence type="ECO:0000256" key="3">
    <source>
        <dbReference type="ARBA" id="ARBA00023002"/>
    </source>
</evidence>
<dbReference type="Proteomes" id="UP000509510">
    <property type="component" value="Chromosome I"/>
</dbReference>
<dbReference type="RefSeq" id="XP_035340511.1">
    <property type="nucleotide sequence ID" value="XM_035484618.1"/>
</dbReference>
<gene>
    <name evidence="4" type="ORF">TRUGW13939_01418</name>
</gene>
<dbReference type="EMBL" id="CP055898">
    <property type="protein sequence ID" value="QKX54332.1"/>
    <property type="molecule type" value="Genomic_DNA"/>
</dbReference>
<reference evidence="5" key="1">
    <citation type="submission" date="2020-06" db="EMBL/GenBank/DDBJ databases">
        <title>A chromosome-scale genome assembly of Talaromyces rugulosus W13939.</title>
        <authorList>
            <person name="Wang B."/>
            <person name="Guo L."/>
            <person name="Ye K."/>
            <person name="Wang L."/>
        </authorList>
    </citation>
    <scope>NUCLEOTIDE SEQUENCE [LARGE SCALE GENOMIC DNA]</scope>
    <source>
        <strain evidence="5">W13939</strain>
    </source>
</reference>
<dbReference type="KEGG" id="trg:TRUGW13939_01418"/>
<dbReference type="PANTHER" id="PTHR43477:SF1">
    <property type="entry name" value="DIHYDROANTICAPSIN 7-DEHYDROGENASE"/>
    <property type="match status" value="1"/>
</dbReference>
<evidence type="ECO:0000313" key="5">
    <source>
        <dbReference type="Proteomes" id="UP000509510"/>
    </source>
</evidence>
<protein>
    <recommendedName>
        <fullName evidence="6">Short-chain dehydrogenase</fullName>
    </recommendedName>
</protein>
<proteinExistence type="inferred from homology"/>
<comment type="similarity">
    <text evidence="1">Belongs to the short-chain dehydrogenases/reductases (SDR) family.</text>
</comment>
<accession>A0A7H8QKQ1</accession>